<protein>
    <submittedName>
        <fullName evidence="1">Uncharacterized protein</fullName>
    </submittedName>
</protein>
<accession>A0A2P2Q811</accession>
<dbReference type="EMBL" id="GGEC01082626">
    <property type="protein sequence ID" value="MBX63110.1"/>
    <property type="molecule type" value="Transcribed_RNA"/>
</dbReference>
<organism evidence="1">
    <name type="scientific">Rhizophora mucronata</name>
    <name type="common">Asiatic mangrove</name>
    <dbReference type="NCBI Taxonomy" id="61149"/>
    <lineage>
        <taxon>Eukaryota</taxon>
        <taxon>Viridiplantae</taxon>
        <taxon>Streptophyta</taxon>
        <taxon>Embryophyta</taxon>
        <taxon>Tracheophyta</taxon>
        <taxon>Spermatophyta</taxon>
        <taxon>Magnoliopsida</taxon>
        <taxon>eudicotyledons</taxon>
        <taxon>Gunneridae</taxon>
        <taxon>Pentapetalae</taxon>
        <taxon>rosids</taxon>
        <taxon>fabids</taxon>
        <taxon>Malpighiales</taxon>
        <taxon>Rhizophoraceae</taxon>
        <taxon>Rhizophora</taxon>
    </lineage>
</organism>
<evidence type="ECO:0000313" key="1">
    <source>
        <dbReference type="EMBL" id="MBX63110.1"/>
    </source>
</evidence>
<dbReference type="AlphaFoldDB" id="A0A2P2Q811"/>
<sequence>MGFASLIPVFKFHPLYLRFQIVPKLIFFDKIFTSMKKKEEENLLILTPSNSLLLVTAT</sequence>
<reference evidence="1" key="1">
    <citation type="submission" date="2018-02" db="EMBL/GenBank/DDBJ databases">
        <title>Rhizophora mucronata_Transcriptome.</title>
        <authorList>
            <person name="Meera S.P."/>
            <person name="Sreeshan A."/>
            <person name="Augustine A."/>
        </authorList>
    </citation>
    <scope>NUCLEOTIDE SEQUENCE</scope>
    <source>
        <tissue evidence="1">Leaf</tissue>
    </source>
</reference>
<proteinExistence type="predicted"/>
<name>A0A2P2Q811_RHIMU</name>